<feature type="region of interest" description="Disordered" evidence="1">
    <location>
        <begin position="479"/>
        <end position="516"/>
    </location>
</feature>
<protein>
    <recommendedName>
        <fullName evidence="2">PLD phosphodiesterase domain-containing protein</fullName>
    </recommendedName>
</protein>
<accession>A0ABP7SH55</accession>
<dbReference type="EMBL" id="BAAAZX010000019">
    <property type="protein sequence ID" value="GAA4011604.1"/>
    <property type="molecule type" value="Genomic_DNA"/>
</dbReference>
<reference evidence="4" key="1">
    <citation type="journal article" date="2019" name="Int. J. Syst. Evol. Microbiol.">
        <title>The Global Catalogue of Microorganisms (GCM) 10K type strain sequencing project: providing services to taxonomists for standard genome sequencing and annotation.</title>
        <authorList>
            <consortium name="The Broad Institute Genomics Platform"/>
            <consortium name="The Broad Institute Genome Sequencing Center for Infectious Disease"/>
            <person name="Wu L."/>
            <person name="Ma J."/>
        </authorList>
    </citation>
    <scope>NUCLEOTIDE SEQUENCE [LARGE SCALE GENOMIC DNA]</scope>
    <source>
        <strain evidence="4">JCM 16924</strain>
    </source>
</reference>
<dbReference type="InterPro" id="IPR001736">
    <property type="entry name" value="PLipase_D/transphosphatidylase"/>
</dbReference>
<dbReference type="Proteomes" id="UP001500456">
    <property type="component" value="Unassembled WGS sequence"/>
</dbReference>
<evidence type="ECO:0000259" key="2">
    <source>
        <dbReference type="PROSITE" id="PS50035"/>
    </source>
</evidence>
<dbReference type="Gene3D" id="3.30.870.10">
    <property type="entry name" value="Endonuclease Chain A"/>
    <property type="match status" value="2"/>
</dbReference>
<sequence>MNTVTTVYVPCDVVRVHVRMGYGDTLSPVEELVLRAIHAGLDDVPQLVGHLHLGSRLVRDLVYDLWRQGHLTANTAESTVAVSRLVAECLRNDDLKRLRGAESVQETRDLMIEKLAMRVLPASGLPRPPNSRFSVPLEGLRVSLAEAPEAHILQALRESLRRDEQRHETPADGTRTPTVAPRAKHVHSYRIPPPGLRTATGQRWIDLKVASHWDDDNERLTVTVVDDRMPAELREDASQRLTQLAVERPRDPVFVELRRQAQTTLAEPPSAPKAIDRLARRVAQASGIPAGQRRTWHHELADDARQLDGLLRARVEREIEVRIVNGADQDRTLNALIQSARQQLVIVSPWIRYRALTRHLDALTDAVRRGVTLVLVWGPGADNEYEYAFDEQTRNALEDLARSSGGGILRRVVVPRTSSRTHAKLVVADHRTAFVTSRNPLSSDGSRSELGVELTARDGTGETVVRELLEWVRTAVPSYEHSQTVRTRPAHTPPPATDEGLEPPSPAIGPPDEDSAADTAVRLWAGDWQDHVARCRDFLGKRVLPSVRPVTDSAHRTLLHTALTRSRHQLVIASGGLSDEAVDQAFLTDLRACLERDVQVTLVHPGPPDTGQAKGRWQRARAALAALHEEFPDLLTLSGDGTNHAKAIVWDDEAVVGSFNYLSFEGRYGRRWLSSELSVRLTGRAVADAVAEALGATPAARPEPEAEPLSVPLGPAFRSARLLLEQRRDDGSIDAEGVRRVLADAADPWEVLDGLGEDGPSDLLRIAAARCLTTPGTSTRPDTDTARRRRWTEWLVRDRWQDRAFVQAAVLRHTLPDPDLRPRRNLALLAAARGTPRLTDAIENIVLSDMTPAEVPPTLLAAAGAVLLQGSQSAADALSAFLADHAEGGWLELAVRTGRYWTDSYVPVPMDLVRSDLRSTGEDRARAQAWETLERLLDHARASTFDNSVSNRTHRALFDREAGEFAVLADIVAARAPSRLTAWRSAPAVQDLTRLVERVGAEVSPGHPPMHGVHLKRYLKRLEPVLDLAATVASLSASTGHEAKEGQLAAAREFCDWLATRWRALSEATAALTGPEGQLADAFLTDLEELARWRTS</sequence>
<organism evidence="3 4">
    <name type="scientific">Streptomyces plumbiresistens</name>
    <dbReference type="NCBI Taxonomy" id="511811"/>
    <lineage>
        <taxon>Bacteria</taxon>
        <taxon>Bacillati</taxon>
        <taxon>Actinomycetota</taxon>
        <taxon>Actinomycetes</taxon>
        <taxon>Kitasatosporales</taxon>
        <taxon>Streptomycetaceae</taxon>
        <taxon>Streptomyces</taxon>
    </lineage>
</organism>
<evidence type="ECO:0000313" key="4">
    <source>
        <dbReference type="Proteomes" id="UP001500456"/>
    </source>
</evidence>
<proteinExistence type="predicted"/>
<dbReference type="RefSeq" id="WP_345567735.1">
    <property type="nucleotide sequence ID" value="NZ_BAAAZX010000019.1"/>
</dbReference>
<evidence type="ECO:0000313" key="3">
    <source>
        <dbReference type="EMBL" id="GAA4011604.1"/>
    </source>
</evidence>
<feature type="domain" description="PLD phosphodiesterase" evidence="2">
    <location>
        <begin position="639"/>
        <end position="661"/>
    </location>
</feature>
<dbReference type="PANTHER" id="PTHR21248:SF22">
    <property type="entry name" value="PHOSPHOLIPASE D"/>
    <property type="match status" value="1"/>
</dbReference>
<evidence type="ECO:0000256" key="1">
    <source>
        <dbReference type="SAM" id="MobiDB-lite"/>
    </source>
</evidence>
<comment type="caution">
    <text evidence="3">The sequence shown here is derived from an EMBL/GenBank/DDBJ whole genome shotgun (WGS) entry which is preliminary data.</text>
</comment>
<name>A0ABP7SH55_9ACTN</name>
<gene>
    <name evidence="3" type="ORF">GCM10022232_61480</name>
</gene>
<keyword evidence="4" id="KW-1185">Reference proteome</keyword>
<feature type="compositionally biased region" description="Basic and acidic residues" evidence="1">
    <location>
        <begin position="160"/>
        <end position="170"/>
    </location>
</feature>
<feature type="domain" description="PLD phosphodiesterase" evidence="2">
    <location>
        <begin position="417"/>
        <end position="439"/>
    </location>
</feature>
<dbReference type="SUPFAM" id="SSF56024">
    <property type="entry name" value="Phospholipase D/nuclease"/>
    <property type="match status" value="2"/>
</dbReference>
<feature type="region of interest" description="Disordered" evidence="1">
    <location>
        <begin position="160"/>
        <end position="195"/>
    </location>
</feature>
<dbReference type="PROSITE" id="PS50035">
    <property type="entry name" value="PLD"/>
    <property type="match status" value="2"/>
</dbReference>
<dbReference type="SMART" id="SM00155">
    <property type="entry name" value="PLDc"/>
    <property type="match status" value="2"/>
</dbReference>
<dbReference type="PANTHER" id="PTHR21248">
    <property type="entry name" value="CARDIOLIPIN SYNTHASE"/>
    <property type="match status" value="1"/>
</dbReference>